<proteinExistence type="predicted"/>
<keyword evidence="3" id="KW-1185">Reference proteome</keyword>
<accession>A0A1J6JSA6</accession>
<feature type="chain" id="PRO_5013085914" evidence="1">
    <location>
        <begin position="24"/>
        <end position="81"/>
    </location>
</feature>
<comment type="caution">
    <text evidence="2">The sequence shown here is derived from an EMBL/GenBank/DDBJ whole genome shotgun (WGS) entry which is preliminary data.</text>
</comment>
<dbReference type="AlphaFoldDB" id="A0A1J6JSA6"/>
<evidence type="ECO:0000313" key="2">
    <source>
        <dbReference type="EMBL" id="OIT20078.1"/>
    </source>
</evidence>
<feature type="signal peptide" evidence="1">
    <location>
        <begin position="1"/>
        <end position="23"/>
    </location>
</feature>
<dbReference type="Proteomes" id="UP000187609">
    <property type="component" value="Unassembled WGS sequence"/>
</dbReference>
<evidence type="ECO:0000256" key="1">
    <source>
        <dbReference type="SAM" id="SignalP"/>
    </source>
</evidence>
<dbReference type="PANTHER" id="PTHR33474">
    <property type="entry name" value="TRANSMEMBRANE PROTEIN"/>
    <property type="match status" value="1"/>
</dbReference>
<gene>
    <name evidence="2" type="ORF">A4A49_39077</name>
</gene>
<dbReference type="OMA" id="MCLKAVP"/>
<reference evidence="2" key="1">
    <citation type="submission" date="2016-11" db="EMBL/GenBank/DDBJ databases">
        <title>The genome of Nicotiana attenuata.</title>
        <authorList>
            <person name="Xu S."/>
            <person name="Brockmoeller T."/>
            <person name="Gaquerel E."/>
            <person name="Navarro A."/>
            <person name="Kuhl H."/>
            <person name="Gase K."/>
            <person name="Ling Z."/>
            <person name="Zhou W."/>
            <person name="Kreitzer C."/>
            <person name="Stanke M."/>
            <person name="Tang H."/>
            <person name="Lyons E."/>
            <person name="Pandey P."/>
            <person name="Pandey S.P."/>
            <person name="Timmermann B."/>
            <person name="Baldwin I.T."/>
        </authorList>
    </citation>
    <scope>NUCLEOTIDE SEQUENCE [LARGE SCALE GENOMIC DNA]</scope>
    <source>
        <strain evidence="2">UT</strain>
    </source>
</reference>
<sequence>MAATSLTLFLAFLCFSQVMYLNAVPITRSASLVYKSQEHKVLKNMKESMEIADHAIIRRMDAELNDYPGAGANNHHTPGHP</sequence>
<dbReference type="Gramene" id="OIT20078">
    <property type="protein sequence ID" value="OIT20078"/>
    <property type="gene ID" value="A4A49_39077"/>
</dbReference>
<dbReference type="STRING" id="49451.A0A1J6JSA6"/>
<keyword evidence="1" id="KW-0732">Signal</keyword>
<organism evidence="2 3">
    <name type="scientific">Nicotiana attenuata</name>
    <name type="common">Coyote tobacco</name>
    <dbReference type="NCBI Taxonomy" id="49451"/>
    <lineage>
        <taxon>Eukaryota</taxon>
        <taxon>Viridiplantae</taxon>
        <taxon>Streptophyta</taxon>
        <taxon>Embryophyta</taxon>
        <taxon>Tracheophyta</taxon>
        <taxon>Spermatophyta</taxon>
        <taxon>Magnoliopsida</taxon>
        <taxon>eudicotyledons</taxon>
        <taxon>Gunneridae</taxon>
        <taxon>Pentapetalae</taxon>
        <taxon>asterids</taxon>
        <taxon>lamiids</taxon>
        <taxon>Solanales</taxon>
        <taxon>Solanaceae</taxon>
        <taxon>Nicotianoideae</taxon>
        <taxon>Nicotianeae</taxon>
        <taxon>Nicotiana</taxon>
    </lineage>
</organism>
<name>A0A1J6JSA6_NICAT</name>
<dbReference type="PANTHER" id="PTHR33474:SF2">
    <property type="entry name" value="TRANSMEMBRANE PROTEIN"/>
    <property type="match status" value="1"/>
</dbReference>
<dbReference type="EMBL" id="MJEQ01005764">
    <property type="protein sequence ID" value="OIT20078.1"/>
    <property type="molecule type" value="Genomic_DNA"/>
</dbReference>
<protein>
    <submittedName>
        <fullName evidence="2">Uncharacterized protein</fullName>
    </submittedName>
</protein>
<evidence type="ECO:0000313" key="3">
    <source>
        <dbReference type="Proteomes" id="UP000187609"/>
    </source>
</evidence>